<comment type="caution">
    <text evidence="2">The sequence shown here is derived from an EMBL/GenBank/DDBJ whole genome shotgun (WGS) entry which is preliminary data.</text>
</comment>
<proteinExistence type="predicted"/>
<reference evidence="2 3" key="1">
    <citation type="journal article" date="2023" name="Plants (Basel)">
        <title>Bridging the Gap: Combining Genomics and Transcriptomics Approaches to Understand Stylosanthes scabra, an Orphan Legume from the Brazilian Caatinga.</title>
        <authorList>
            <person name="Ferreira-Neto J.R.C."/>
            <person name="da Silva M.D."/>
            <person name="Binneck E."/>
            <person name="de Melo N.F."/>
            <person name="da Silva R.H."/>
            <person name="de Melo A.L.T.M."/>
            <person name="Pandolfi V."/>
            <person name="Bustamante F.O."/>
            <person name="Brasileiro-Vidal A.C."/>
            <person name="Benko-Iseppon A.M."/>
        </authorList>
    </citation>
    <scope>NUCLEOTIDE SEQUENCE [LARGE SCALE GENOMIC DNA]</scope>
    <source>
        <tissue evidence="2">Leaves</tissue>
    </source>
</reference>
<dbReference type="Proteomes" id="UP001341840">
    <property type="component" value="Unassembled WGS sequence"/>
</dbReference>
<protein>
    <submittedName>
        <fullName evidence="2">Uncharacterized protein</fullName>
    </submittedName>
</protein>
<evidence type="ECO:0000313" key="2">
    <source>
        <dbReference type="EMBL" id="MED6195565.1"/>
    </source>
</evidence>
<organism evidence="2 3">
    <name type="scientific">Stylosanthes scabra</name>
    <dbReference type="NCBI Taxonomy" id="79078"/>
    <lineage>
        <taxon>Eukaryota</taxon>
        <taxon>Viridiplantae</taxon>
        <taxon>Streptophyta</taxon>
        <taxon>Embryophyta</taxon>
        <taxon>Tracheophyta</taxon>
        <taxon>Spermatophyta</taxon>
        <taxon>Magnoliopsida</taxon>
        <taxon>eudicotyledons</taxon>
        <taxon>Gunneridae</taxon>
        <taxon>Pentapetalae</taxon>
        <taxon>rosids</taxon>
        <taxon>fabids</taxon>
        <taxon>Fabales</taxon>
        <taxon>Fabaceae</taxon>
        <taxon>Papilionoideae</taxon>
        <taxon>50 kb inversion clade</taxon>
        <taxon>dalbergioids sensu lato</taxon>
        <taxon>Dalbergieae</taxon>
        <taxon>Pterocarpus clade</taxon>
        <taxon>Stylosanthes</taxon>
    </lineage>
</organism>
<sequence length="212" mass="24235">MLSLRQQRTIECSKCLWGLCFHVGHWLTSRLTVVTRGVNYRRPDYQLSPRGSTNDDHPVLVLDRSDLAMITNRVSSPLFRYRFKLGKLAKRSFGFFESSISASSSLPLWLCGELGVKDDENRLLSIHPRSGVSPPRPGVMIFILRSLKQILTPRRQQAPTLRRPIPTPQRWHQNHHLRQAAPSTPKRLTLNAQRGDCLVLHQAQNQHLATHA</sequence>
<dbReference type="EMBL" id="JASCZI010211652">
    <property type="protein sequence ID" value="MED6195565.1"/>
    <property type="molecule type" value="Genomic_DNA"/>
</dbReference>
<feature type="region of interest" description="Disordered" evidence="1">
    <location>
        <begin position="155"/>
        <end position="183"/>
    </location>
</feature>
<name>A0ABU6XEK3_9FABA</name>
<keyword evidence="3" id="KW-1185">Reference proteome</keyword>
<gene>
    <name evidence="2" type="ORF">PIB30_038989</name>
</gene>
<evidence type="ECO:0000256" key="1">
    <source>
        <dbReference type="SAM" id="MobiDB-lite"/>
    </source>
</evidence>
<accession>A0ABU6XEK3</accession>
<evidence type="ECO:0000313" key="3">
    <source>
        <dbReference type="Proteomes" id="UP001341840"/>
    </source>
</evidence>